<keyword evidence="2" id="KW-1185">Reference proteome</keyword>
<dbReference type="AlphaFoldDB" id="A0A5B7EQX2"/>
<accession>A0A5B7EQX2</accession>
<gene>
    <name evidence="1" type="ORF">E2C01_030624</name>
</gene>
<dbReference type="EMBL" id="VSRR010003701">
    <property type="protein sequence ID" value="MPC37150.1"/>
    <property type="molecule type" value="Genomic_DNA"/>
</dbReference>
<protein>
    <submittedName>
        <fullName evidence="1">Uncharacterized protein</fullName>
    </submittedName>
</protein>
<reference evidence="1 2" key="1">
    <citation type="submission" date="2019-05" db="EMBL/GenBank/DDBJ databases">
        <title>Another draft genome of Portunus trituberculatus and its Hox gene families provides insights of decapod evolution.</title>
        <authorList>
            <person name="Jeong J.-H."/>
            <person name="Song I."/>
            <person name="Kim S."/>
            <person name="Choi T."/>
            <person name="Kim D."/>
            <person name="Ryu S."/>
            <person name="Kim W."/>
        </authorList>
    </citation>
    <scope>NUCLEOTIDE SEQUENCE [LARGE SCALE GENOMIC DNA]</scope>
    <source>
        <tissue evidence="1">Muscle</tissue>
    </source>
</reference>
<organism evidence="1 2">
    <name type="scientific">Portunus trituberculatus</name>
    <name type="common">Swimming crab</name>
    <name type="synonym">Neptunus trituberculatus</name>
    <dbReference type="NCBI Taxonomy" id="210409"/>
    <lineage>
        <taxon>Eukaryota</taxon>
        <taxon>Metazoa</taxon>
        <taxon>Ecdysozoa</taxon>
        <taxon>Arthropoda</taxon>
        <taxon>Crustacea</taxon>
        <taxon>Multicrustacea</taxon>
        <taxon>Malacostraca</taxon>
        <taxon>Eumalacostraca</taxon>
        <taxon>Eucarida</taxon>
        <taxon>Decapoda</taxon>
        <taxon>Pleocyemata</taxon>
        <taxon>Brachyura</taxon>
        <taxon>Eubrachyura</taxon>
        <taxon>Portunoidea</taxon>
        <taxon>Portunidae</taxon>
        <taxon>Portuninae</taxon>
        <taxon>Portunus</taxon>
    </lineage>
</organism>
<evidence type="ECO:0000313" key="1">
    <source>
        <dbReference type="EMBL" id="MPC37150.1"/>
    </source>
</evidence>
<evidence type="ECO:0000313" key="2">
    <source>
        <dbReference type="Proteomes" id="UP000324222"/>
    </source>
</evidence>
<dbReference type="Proteomes" id="UP000324222">
    <property type="component" value="Unassembled WGS sequence"/>
</dbReference>
<proteinExistence type="predicted"/>
<comment type="caution">
    <text evidence="1">The sequence shown here is derived from an EMBL/GenBank/DDBJ whole genome shotgun (WGS) entry which is preliminary data.</text>
</comment>
<name>A0A5B7EQX2_PORTR</name>
<sequence>MSSAAARDVKVMSDATILDVVVSAFMLPRYINPHLASPHLTSPRLTSFHIAWRFLPCVYLAGLGSV</sequence>